<feature type="coiled-coil region" evidence="3">
    <location>
        <begin position="33"/>
        <end position="60"/>
    </location>
</feature>
<dbReference type="OrthoDB" id="18964at2759"/>
<evidence type="ECO:0000256" key="1">
    <source>
        <dbReference type="ARBA" id="ARBA00010754"/>
    </source>
</evidence>
<comment type="similarity">
    <text evidence="1">Belongs to the BLOC1S5 family.</text>
</comment>
<gene>
    <name evidence="4" type="ORF">KP79_PYT23402</name>
</gene>
<dbReference type="GO" id="GO:0031083">
    <property type="term" value="C:BLOC-1 complex"/>
    <property type="evidence" value="ECO:0007669"/>
    <property type="project" value="InterPro"/>
</dbReference>
<dbReference type="InterPro" id="IPR017243">
    <property type="entry name" value="Bloc1s5"/>
</dbReference>
<dbReference type="GO" id="GO:0030133">
    <property type="term" value="C:transport vesicle"/>
    <property type="evidence" value="ECO:0007669"/>
    <property type="project" value="InterPro"/>
</dbReference>
<dbReference type="PANTHER" id="PTHR31784">
    <property type="entry name" value="BIOGENESIS OF LYSOSOME-RELATED ORGANELLES COMPLEX 1 SUBUNIT 5"/>
    <property type="match status" value="1"/>
</dbReference>
<reference evidence="4 5" key="1">
    <citation type="journal article" date="2017" name="Nat. Ecol. Evol.">
        <title>Scallop genome provides insights into evolution of bilaterian karyotype and development.</title>
        <authorList>
            <person name="Wang S."/>
            <person name="Zhang J."/>
            <person name="Jiao W."/>
            <person name="Li J."/>
            <person name="Xun X."/>
            <person name="Sun Y."/>
            <person name="Guo X."/>
            <person name="Huan P."/>
            <person name="Dong B."/>
            <person name="Zhang L."/>
            <person name="Hu X."/>
            <person name="Sun X."/>
            <person name="Wang J."/>
            <person name="Zhao C."/>
            <person name="Wang Y."/>
            <person name="Wang D."/>
            <person name="Huang X."/>
            <person name="Wang R."/>
            <person name="Lv J."/>
            <person name="Li Y."/>
            <person name="Zhang Z."/>
            <person name="Liu B."/>
            <person name="Lu W."/>
            <person name="Hui Y."/>
            <person name="Liang J."/>
            <person name="Zhou Z."/>
            <person name="Hou R."/>
            <person name="Li X."/>
            <person name="Liu Y."/>
            <person name="Li H."/>
            <person name="Ning X."/>
            <person name="Lin Y."/>
            <person name="Zhao L."/>
            <person name="Xing Q."/>
            <person name="Dou J."/>
            <person name="Li Y."/>
            <person name="Mao J."/>
            <person name="Guo H."/>
            <person name="Dou H."/>
            <person name="Li T."/>
            <person name="Mu C."/>
            <person name="Jiang W."/>
            <person name="Fu Q."/>
            <person name="Fu X."/>
            <person name="Miao Y."/>
            <person name="Liu J."/>
            <person name="Yu Q."/>
            <person name="Li R."/>
            <person name="Liao H."/>
            <person name="Li X."/>
            <person name="Kong Y."/>
            <person name="Jiang Z."/>
            <person name="Chourrout D."/>
            <person name="Li R."/>
            <person name="Bao Z."/>
        </authorList>
    </citation>
    <scope>NUCLEOTIDE SEQUENCE [LARGE SCALE GENOMIC DNA]</scope>
    <source>
        <strain evidence="4 5">PY_sf001</strain>
    </source>
</reference>
<organism evidence="4 5">
    <name type="scientific">Mizuhopecten yessoensis</name>
    <name type="common">Japanese scallop</name>
    <name type="synonym">Patinopecten yessoensis</name>
    <dbReference type="NCBI Taxonomy" id="6573"/>
    <lineage>
        <taxon>Eukaryota</taxon>
        <taxon>Metazoa</taxon>
        <taxon>Spiralia</taxon>
        <taxon>Lophotrochozoa</taxon>
        <taxon>Mollusca</taxon>
        <taxon>Bivalvia</taxon>
        <taxon>Autobranchia</taxon>
        <taxon>Pteriomorphia</taxon>
        <taxon>Pectinida</taxon>
        <taxon>Pectinoidea</taxon>
        <taxon>Pectinidae</taxon>
        <taxon>Mizuhopecten</taxon>
    </lineage>
</organism>
<proteinExistence type="inferred from homology"/>
<dbReference type="Proteomes" id="UP000242188">
    <property type="component" value="Unassembled WGS sequence"/>
</dbReference>
<evidence type="ECO:0000313" key="5">
    <source>
        <dbReference type="Proteomes" id="UP000242188"/>
    </source>
</evidence>
<dbReference type="STRING" id="6573.A0A210PUL7"/>
<keyword evidence="5" id="KW-1185">Reference proteome</keyword>
<evidence type="ECO:0000313" key="4">
    <source>
        <dbReference type="EMBL" id="OWF40144.1"/>
    </source>
</evidence>
<sequence>MLNEHIVKDIAELHARLLDHHPVLQGHVSYFIKEFEEKRGDREKERLEKMSREINTMNKTLLPESLDAMQVYLANVSAKLKVATEVCHKIEEKGNNVETSILEEGRERRNKDWETYTNMQLNKCEQIDEDFEEQIKTLHRHYNELEDKLTNSSNLAAQ</sequence>
<protein>
    <recommendedName>
        <fullName evidence="2">Biogenesis of lysosome-related organelles complex 1 subunit 5</fullName>
    </recommendedName>
</protein>
<evidence type="ECO:0000256" key="2">
    <source>
        <dbReference type="ARBA" id="ARBA00019580"/>
    </source>
</evidence>
<accession>A0A210PUL7</accession>
<dbReference type="Pfam" id="PF14942">
    <property type="entry name" value="Muted"/>
    <property type="match status" value="1"/>
</dbReference>
<name>A0A210PUL7_MIZYE</name>
<dbReference type="AlphaFoldDB" id="A0A210PUL7"/>
<dbReference type="PANTHER" id="PTHR31784:SF2">
    <property type="entry name" value="BIOGENESIS OF LYSOSOME-RELATED ORGANELLES COMPLEX 1 SUBUNIT 5"/>
    <property type="match status" value="1"/>
</dbReference>
<dbReference type="EMBL" id="NEDP02005485">
    <property type="protein sequence ID" value="OWF40144.1"/>
    <property type="molecule type" value="Genomic_DNA"/>
</dbReference>
<comment type="caution">
    <text evidence="4">The sequence shown here is derived from an EMBL/GenBank/DDBJ whole genome shotgun (WGS) entry which is preliminary data.</text>
</comment>
<keyword evidence="3" id="KW-0175">Coiled coil</keyword>
<evidence type="ECO:0000256" key="3">
    <source>
        <dbReference type="SAM" id="Coils"/>
    </source>
</evidence>